<accession>A0A835IQW3</accession>
<dbReference type="GO" id="GO:0003682">
    <property type="term" value="F:chromatin binding"/>
    <property type="evidence" value="ECO:0007669"/>
    <property type="project" value="TreeGrafter"/>
</dbReference>
<dbReference type="PANTHER" id="PTHR47025">
    <property type="entry name" value="AUTOIMMUNE REGULATOR"/>
    <property type="match status" value="1"/>
</dbReference>
<dbReference type="OrthoDB" id="1903104at2759"/>
<dbReference type="Pfam" id="PF23209">
    <property type="entry name" value="IDM1_C"/>
    <property type="match status" value="1"/>
</dbReference>
<dbReference type="Proteomes" id="UP000631114">
    <property type="component" value="Unassembled WGS sequence"/>
</dbReference>
<dbReference type="GO" id="GO:0005634">
    <property type="term" value="C:nucleus"/>
    <property type="evidence" value="ECO:0007669"/>
    <property type="project" value="TreeGrafter"/>
</dbReference>
<name>A0A835IQW3_9MAGN</name>
<dbReference type="EMBL" id="JADFTS010000002">
    <property type="protein sequence ID" value="KAF9621258.1"/>
    <property type="molecule type" value="Genomic_DNA"/>
</dbReference>
<feature type="domain" description="Increased DNA methylation 1 C-terminal" evidence="1">
    <location>
        <begin position="17"/>
        <end position="117"/>
    </location>
</feature>
<dbReference type="InterPro" id="IPR056511">
    <property type="entry name" value="IDM1_C"/>
</dbReference>
<evidence type="ECO:0000259" key="1">
    <source>
        <dbReference type="Pfam" id="PF23209"/>
    </source>
</evidence>
<dbReference type="PANTHER" id="PTHR47025:SF2">
    <property type="entry name" value="AUTOIMMUNE REGULATOR"/>
    <property type="match status" value="1"/>
</dbReference>
<evidence type="ECO:0000313" key="2">
    <source>
        <dbReference type="EMBL" id="KAF9621258.1"/>
    </source>
</evidence>
<dbReference type="GO" id="GO:0042393">
    <property type="term" value="F:histone binding"/>
    <property type="evidence" value="ECO:0007669"/>
    <property type="project" value="TreeGrafter"/>
</dbReference>
<dbReference type="GO" id="GO:0045944">
    <property type="term" value="P:positive regulation of transcription by RNA polymerase II"/>
    <property type="evidence" value="ECO:0007669"/>
    <property type="project" value="TreeGrafter"/>
</dbReference>
<organism evidence="2 3">
    <name type="scientific">Coptis chinensis</name>
    <dbReference type="NCBI Taxonomy" id="261450"/>
    <lineage>
        <taxon>Eukaryota</taxon>
        <taxon>Viridiplantae</taxon>
        <taxon>Streptophyta</taxon>
        <taxon>Embryophyta</taxon>
        <taxon>Tracheophyta</taxon>
        <taxon>Spermatophyta</taxon>
        <taxon>Magnoliopsida</taxon>
        <taxon>Ranunculales</taxon>
        <taxon>Ranunculaceae</taxon>
        <taxon>Coptidoideae</taxon>
        <taxon>Coptis</taxon>
    </lineage>
</organism>
<comment type="caution">
    <text evidence="2">The sequence shown here is derived from an EMBL/GenBank/DDBJ whole genome shotgun (WGS) entry which is preliminary data.</text>
</comment>
<protein>
    <recommendedName>
        <fullName evidence="1">Increased DNA methylation 1 C-terminal domain-containing protein</fullName>
    </recommendedName>
</protein>
<keyword evidence="3" id="KW-1185">Reference proteome</keyword>
<proteinExistence type="predicted"/>
<gene>
    <name evidence="2" type="ORF">IFM89_018343</name>
</gene>
<evidence type="ECO:0000313" key="3">
    <source>
        <dbReference type="Proteomes" id="UP000631114"/>
    </source>
</evidence>
<dbReference type="AlphaFoldDB" id="A0A835IQW3"/>
<dbReference type="GO" id="GO:0000977">
    <property type="term" value="F:RNA polymerase II transcription regulatory region sequence-specific DNA binding"/>
    <property type="evidence" value="ECO:0007669"/>
    <property type="project" value="TreeGrafter"/>
</dbReference>
<sequence length="205" mass="23363">MVSVSLEGEQKPDKENKDSTVVTVATLRIFGPEIAEIPLVAATSDNQGLGYFQSLFTCIERLLGFLNVKKLVLPSAEESKSIWTDKFGFKKIFLDQVSEYRNNYQMMTFHGTSMLQRPCEREYHVGCHKEHKMADLKWFCCTDCNRIHTALQKLVAHGPEKLPDSFLKVMLKKQQEKCPDNVAGFDVSWRILSGKMASLENKLLL</sequence>
<reference evidence="2 3" key="1">
    <citation type="submission" date="2020-10" db="EMBL/GenBank/DDBJ databases">
        <title>The Coptis chinensis genome and diversification of protoberbering-type alkaloids.</title>
        <authorList>
            <person name="Wang B."/>
            <person name="Shu S."/>
            <person name="Song C."/>
            <person name="Liu Y."/>
        </authorList>
    </citation>
    <scope>NUCLEOTIDE SEQUENCE [LARGE SCALE GENOMIC DNA]</scope>
    <source>
        <strain evidence="2">HL-2020</strain>
        <tissue evidence="2">Leaf</tissue>
    </source>
</reference>